<dbReference type="InterPro" id="IPR016162">
    <property type="entry name" value="Ald_DH_N"/>
</dbReference>
<dbReference type="InterPro" id="IPR015590">
    <property type="entry name" value="Aldehyde_DH_dom"/>
</dbReference>
<dbReference type="PANTHER" id="PTHR42862:SF1">
    <property type="entry name" value="DELTA-1-PYRROLINE-5-CARBOXYLATE DEHYDROGENASE 2, ISOFORM A-RELATED"/>
    <property type="match status" value="1"/>
</dbReference>
<proteinExistence type="predicted"/>
<keyword evidence="2" id="KW-0520">NAD</keyword>
<dbReference type="InterPro" id="IPR016163">
    <property type="entry name" value="Ald_DH_C"/>
</dbReference>
<name>A0ABW6W427_9ACTN</name>
<dbReference type="Gene3D" id="3.40.605.10">
    <property type="entry name" value="Aldehyde Dehydrogenase, Chain A, domain 1"/>
    <property type="match status" value="1"/>
</dbReference>
<dbReference type="SUPFAM" id="SSF53720">
    <property type="entry name" value="ALDH-like"/>
    <property type="match status" value="1"/>
</dbReference>
<keyword evidence="1" id="KW-0560">Oxidoreductase</keyword>
<protein>
    <submittedName>
        <fullName evidence="4">Phenylacetic acid degradation protein PaaN</fullName>
    </submittedName>
</protein>
<reference evidence="4 5" key="1">
    <citation type="submission" date="2024-10" db="EMBL/GenBank/DDBJ databases">
        <title>The Natural Products Discovery Center: Release of the First 8490 Sequenced Strains for Exploring Actinobacteria Biosynthetic Diversity.</title>
        <authorList>
            <person name="Kalkreuter E."/>
            <person name="Kautsar S.A."/>
            <person name="Yang D."/>
            <person name="Bader C.D."/>
            <person name="Teijaro C.N."/>
            <person name="Fluegel L."/>
            <person name="Davis C.M."/>
            <person name="Simpson J.R."/>
            <person name="Lauterbach L."/>
            <person name="Steele A.D."/>
            <person name="Gui C."/>
            <person name="Meng S."/>
            <person name="Li G."/>
            <person name="Viehrig K."/>
            <person name="Ye F."/>
            <person name="Su P."/>
            <person name="Kiefer A.F."/>
            <person name="Nichols A."/>
            <person name="Cepeda A.J."/>
            <person name="Yan W."/>
            <person name="Fan B."/>
            <person name="Jiang Y."/>
            <person name="Adhikari A."/>
            <person name="Zheng C.-J."/>
            <person name="Schuster L."/>
            <person name="Cowan T.M."/>
            <person name="Smanski M.J."/>
            <person name="Chevrette M.G."/>
            <person name="De Carvalho L.P.S."/>
            <person name="Shen B."/>
        </authorList>
    </citation>
    <scope>NUCLEOTIDE SEQUENCE [LARGE SCALE GENOMIC DNA]</scope>
    <source>
        <strain evidence="4 5">NPDC000087</strain>
    </source>
</reference>
<evidence type="ECO:0000256" key="2">
    <source>
        <dbReference type="ARBA" id="ARBA00023027"/>
    </source>
</evidence>
<dbReference type="NCBIfam" id="TIGR02288">
    <property type="entry name" value="PaaN_2"/>
    <property type="match status" value="1"/>
</dbReference>
<feature type="domain" description="Aldehyde dehydrogenase" evidence="3">
    <location>
        <begin position="92"/>
        <end position="489"/>
    </location>
</feature>
<comment type="caution">
    <text evidence="4">The sequence shown here is derived from an EMBL/GenBank/DDBJ whole genome shotgun (WGS) entry which is preliminary data.</text>
</comment>
<dbReference type="RefSeq" id="WP_026207090.1">
    <property type="nucleotide sequence ID" value="NZ_JBIAZU010000001.1"/>
</dbReference>
<keyword evidence="5" id="KW-1185">Reference proteome</keyword>
<evidence type="ECO:0000313" key="5">
    <source>
        <dbReference type="Proteomes" id="UP001602245"/>
    </source>
</evidence>
<gene>
    <name evidence="4" type="primary">paaN</name>
    <name evidence="4" type="ORF">ACFY35_01300</name>
</gene>
<sequence>MTTPTELYETHRELLDRAVRATRERDYWSAFPESPSKSVYGEDAAPAGERAFTALLGKTFPIEVPGAAGTVATERSPFGIELGVSYPKADPLALIAAARAATPAWRAVGPLGRAGVAAEIIKRINARSFELAHAVQHTTGQAFVMAFQAGGTHAQDRALEAVAYALAASTRLPADAAWAKPQRGGDPLRLEKMTTVVGRGVAVVIGCTTFPTWNSYPGLFASLVTGNAVIIKPHPGAVLPLAITVQICREVLAEAGQSPDLVTLAVEEPGDGIAATLATHPDVRIVDFTGSSDFGNWLEANARQAVVYTEKAGLNTVIVDSTDDYKGLLRNLSFSLSLYSGQMCTTPQNILVPRDGIETDAGHKSLDEFGADLAASLGKLLGDPKRAAGTLGAIVNDGVLGRLAEAGTLPSVVHPSAEVADEQFANATIRTPVVVRLDAADDKVYTREWFGPVSFLIATDSTPASLALFVETVRAHGALTALVHSSSPDVLDAAREAALDAGVHLSENLTGGVFVNQTAAFSDLHGTGANPAATASLTDDYFVTGRFFTLQSRHHVPAAGVEGP</sequence>
<evidence type="ECO:0000313" key="4">
    <source>
        <dbReference type="EMBL" id="MFF5288043.1"/>
    </source>
</evidence>
<dbReference type="Proteomes" id="UP001602245">
    <property type="component" value="Unassembled WGS sequence"/>
</dbReference>
<dbReference type="InterPro" id="IPR011975">
    <property type="entry name" value="PaaN_2"/>
</dbReference>
<dbReference type="InterPro" id="IPR016161">
    <property type="entry name" value="Ald_DH/histidinol_DH"/>
</dbReference>
<dbReference type="Pfam" id="PF00171">
    <property type="entry name" value="Aldedh"/>
    <property type="match status" value="1"/>
</dbReference>
<dbReference type="EMBL" id="JBIAZU010000001">
    <property type="protein sequence ID" value="MFF5288043.1"/>
    <property type="molecule type" value="Genomic_DNA"/>
</dbReference>
<accession>A0ABW6W427</accession>
<dbReference type="Gene3D" id="3.40.309.10">
    <property type="entry name" value="Aldehyde Dehydrogenase, Chain A, domain 2"/>
    <property type="match status" value="1"/>
</dbReference>
<evidence type="ECO:0000256" key="1">
    <source>
        <dbReference type="ARBA" id="ARBA00023002"/>
    </source>
</evidence>
<dbReference type="PANTHER" id="PTHR42862">
    <property type="entry name" value="DELTA-1-PYRROLINE-5-CARBOXYLATE DEHYDROGENASE 1, ISOFORM A-RELATED"/>
    <property type="match status" value="1"/>
</dbReference>
<evidence type="ECO:0000259" key="3">
    <source>
        <dbReference type="Pfam" id="PF00171"/>
    </source>
</evidence>
<organism evidence="4 5">
    <name type="scientific">Paractinoplanes globisporus</name>
    <dbReference type="NCBI Taxonomy" id="113565"/>
    <lineage>
        <taxon>Bacteria</taxon>
        <taxon>Bacillati</taxon>
        <taxon>Actinomycetota</taxon>
        <taxon>Actinomycetes</taxon>
        <taxon>Micromonosporales</taxon>
        <taxon>Micromonosporaceae</taxon>
        <taxon>Paractinoplanes</taxon>
    </lineage>
</organism>
<dbReference type="InterPro" id="IPR050485">
    <property type="entry name" value="Proline_metab_enzyme"/>
</dbReference>